<dbReference type="InterPro" id="IPR058240">
    <property type="entry name" value="rSAM_sf"/>
</dbReference>
<accession>A0A7W0CBQ2</accession>
<keyword evidence="2" id="KW-0949">S-adenosyl-L-methionine</keyword>
<keyword evidence="4" id="KW-0408">Iron</keyword>
<keyword evidence="3" id="KW-0479">Metal-binding</keyword>
<evidence type="ECO:0000313" key="8">
    <source>
        <dbReference type="Proteomes" id="UP000525298"/>
    </source>
</evidence>
<dbReference type="GO" id="GO:0004076">
    <property type="term" value="F:biotin synthase activity"/>
    <property type="evidence" value="ECO:0007669"/>
    <property type="project" value="UniProtKB-EC"/>
</dbReference>
<dbReference type="RefSeq" id="WP_181552354.1">
    <property type="nucleotide sequence ID" value="NZ_JACDUS010000012.1"/>
</dbReference>
<gene>
    <name evidence="7" type="ORF">HNR65_003084</name>
</gene>
<dbReference type="GO" id="GO:0046872">
    <property type="term" value="F:metal ion binding"/>
    <property type="evidence" value="ECO:0007669"/>
    <property type="project" value="UniProtKB-KW"/>
</dbReference>
<evidence type="ECO:0000256" key="1">
    <source>
        <dbReference type="ARBA" id="ARBA00001966"/>
    </source>
</evidence>
<evidence type="ECO:0000259" key="6">
    <source>
        <dbReference type="PROSITE" id="PS51918"/>
    </source>
</evidence>
<organism evidence="7 8">
    <name type="scientific">Desulfosalsimonas propionicica</name>
    <dbReference type="NCBI Taxonomy" id="332175"/>
    <lineage>
        <taxon>Bacteria</taxon>
        <taxon>Pseudomonadati</taxon>
        <taxon>Thermodesulfobacteriota</taxon>
        <taxon>Desulfobacteria</taxon>
        <taxon>Desulfobacterales</taxon>
        <taxon>Desulfosalsimonadaceae</taxon>
        <taxon>Desulfosalsimonas</taxon>
    </lineage>
</organism>
<keyword evidence="7" id="KW-0808">Transferase</keyword>
<comment type="cofactor">
    <cofactor evidence="1">
        <name>[4Fe-4S] cluster</name>
        <dbReference type="ChEBI" id="CHEBI:49883"/>
    </cofactor>
</comment>
<name>A0A7W0CBQ2_9BACT</name>
<dbReference type="PROSITE" id="PS51918">
    <property type="entry name" value="RADICAL_SAM"/>
    <property type="match status" value="1"/>
</dbReference>
<dbReference type="EC" id="2.8.1.6" evidence="7"/>
<keyword evidence="8" id="KW-1185">Reference proteome</keyword>
<sequence length="343" mass="38168">MGWKLAPKIEEMLKKAMDFNGIDQPEAIALMHLDLDSRETYALMHTANQMSRHQFGLKGENHFHIGVNVEPCPLNCLFCSLTEKAAIFTEKIEFPIDDILQWARIGEENQADALNIMTTGTYSFKRLLEVGKLLKKTVSVPLVANTRDITHREGEQLLDAGFVGAYHAVRLGEGKDTPLQVEKRIQTIRVLKDVGLQWMNCVEPVGPEHEIEEIVDRMFLARQYGATYSGVMRRINFPGSPMEKHGMITEREVARMVAVSRLVMGDVPRAHCTHEPHTASLMAGANLFFPEVGSNPRDGADQVGGGRGRSLQLTAQIQMEMGLDPMLPSNCFARSARAAGSEL</sequence>
<keyword evidence="5" id="KW-0411">Iron-sulfur</keyword>
<evidence type="ECO:0000256" key="2">
    <source>
        <dbReference type="ARBA" id="ARBA00022691"/>
    </source>
</evidence>
<dbReference type="EMBL" id="JACDUS010000012">
    <property type="protein sequence ID" value="MBA2882729.1"/>
    <property type="molecule type" value="Genomic_DNA"/>
</dbReference>
<evidence type="ECO:0000256" key="3">
    <source>
        <dbReference type="ARBA" id="ARBA00022723"/>
    </source>
</evidence>
<dbReference type="AlphaFoldDB" id="A0A7W0CBQ2"/>
<dbReference type="SUPFAM" id="SSF102114">
    <property type="entry name" value="Radical SAM enzymes"/>
    <property type="match status" value="1"/>
</dbReference>
<dbReference type="InterPro" id="IPR013785">
    <property type="entry name" value="Aldolase_TIM"/>
</dbReference>
<dbReference type="InterPro" id="IPR007197">
    <property type="entry name" value="rSAM"/>
</dbReference>
<evidence type="ECO:0000313" key="7">
    <source>
        <dbReference type="EMBL" id="MBA2882729.1"/>
    </source>
</evidence>
<proteinExistence type="predicted"/>
<dbReference type="CDD" id="cd01335">
    <property type="entry name" value="Radical_SAM"/>
    <property type="match status" value="1"/>
</dbReference>
<protein>
    <submittedName>
        <fullName evidence="7">Biotin synthase</fullName>
        <ecNumber evidence="7">2.8.1.6</ecNumber>
    </submittedName>
</protein>
<dbReference type="GO" id="GO:0051536">
    <property type="term" value="F:iron-sulfur cluster binding"/>
    <property type="evidence" value="ECO:0007669"/>
    <property type="project" value="UniProtKB-KW"/>
</dbReference>
<evidence type="ECO:0000256" key="5">
    <source>
        <dbReference type="ARBA" id="ARBA00023014"/>
    </source>
</evidence>
<feature type="domain" description="Radical SAM core" evidence="6">
    <location>
        <begin position="57"/>
        <end position="275"/>
    </location>
</feature>
<dbReference type="Gene3D" id="3.20.20.70">
    <property type="entry name" value="Aldolase class I"/>
    <property type="match status" value="1"/>
</dbReference>
<dbReference type="Proteomes" id="UP000525298">
    <property type="component" value="Unassembled WGS sequence"/>
</dbReference>
<reference evidence="7 8" key="1">
    <citation type="submission" date="2020-07" db="EMBL/GenBank/DDBJ databases">
        <title>Genomic Encyclopedia of Type Strains, Phase IV (KMG-IV): sequencing the most valuable type-strain genomes for metagenomic binning, comparative biology and taxonomic classification.</title>
        <authorList>
            <person name="Goeker M."/>
        </authorList>
    </citation>
    <scope>NUCLEOTIDE SEQUENCE [LARGE SCALE GENOMIC DNA]</scope>
    <source>
        <strain evidence="7 8">DSM 17721</strain>
    </source>
</reference>
<comment type="caution">
    <text evidence="7">The sequence shown here is derived from an EMBL/GenBank/DDBJ whole genome shotgun (WGS) entry which is preliminary data.</text>
</comment>
<evidence type="ECO:0000256" key="4">
    <source>
        <dbReference type="ARBA" id="ARBA00023004"/>
    </source>
</evidence>